<dbReference type="GO" id="GO:0000139">
    <property type="term" value="C:Golgi membrane"/>
    <property type="evidence" value="ECO:0007669"/>
    <property type="project" value="UniProtKB-SubCell"/>
</dbReference>
<gene>
    <name evidence="11" type="ORF">BS50DRAFT_553256</name>
</gene>
<evidence type="ECO:0000313" key="11">
    <source>
        <dbReference type="EMBL" id="PSN67314.1"/>
    </source>
</evidence>
<evidence type="ECO:0000313" key="12">
    <source>
        <dbReference type="Proteomes" id="UP000240883"/>
    </source>
</evidence>
<dbReference type="GO" id="GO:0006888">
    <property type="term" value="P:endoplasmic reticulum to Golgi vesicle-mediated transport"/>
    <property type="evidence" value="ECO:0007669"/>
    <property type="project" value="UniProtKB-UniRule"/>
</dbReference>
<organism evidence="11 12">
    <name type="scientific">Corynespora cassiicola Philippines</name>
    <dbReference type="NCBI Taxonomy" id="1448308"/>
    <lineage>
        <taxon>Eukaryota</taxon>
        <taxon>Fungi</taxon>
        <taxon>Dikarya</taxon>
        <taxon>Ascomycota</taxon>
        <taxon>Pezizomycotina</taxon>
        <taxon>Dothideomycetes</taxon>
        <taxon>Pleosporomycetidae</taxon>
        <taxon>Pleosporales</taxon>
        <taxon>Corynesporascaceae</taxon>
        <taxon>Corynespora</taxon>
    </lineage>
</organism>
<dbReference type="GO" id="GO:0005789">
    <property type="term" value="C:endoplasmic reticulum membrane"/>
    <property type="evidence" value="ECO:0007669"/>
    <property type="project" value="UniProtKB-SubCell"/>
</dbReference>
<proteinExistence type="inferred from homology"/>
<evidence type="ECO:0000256" key="8">
    <source>
        <dbReference type="ARBA" id="ARBA00022989"/>
    </source>
</evidence>
<keyword evidence="5 10" id="KW-0256">Endoplasmic reticulum</keyword>
<dbReference type="GO" id="GO:0015031">
    <property type="term" value="P:protein transport"/>
    <property type="evidence" value="ECO:0007669"/>
    <property type="project" value="UniProtKB-KW"/>
</dbReference>
<dbReference type="OrthoDB" id="16538at2759"/>
<sequence>MSRPTVSKAKTSYPIFGATFANSRPSYLVVGGGGGGGRHGVKNMVTVFDFASRAPTVEQVAEIEASKDDSVTCLANLATKDGLIVYAGINGSEEERLKDQNEHLRAFEVQFPKRRASSANQESAPQGKISFLSKTSLFAPPATSSGKKEGYQRLLRLSPSPRTPTTTPTKRIGAIASSLAGDENEVVVFSATSNKPQNPGDVIQRIALHKGQEANDLDIFDQGEGRFKVAYATDYDVYIQDIHYDFAKKTSLGKSDAARRKLYTVPFPDVFEKKGRPKIRCLRWLTPSHILLLANKPNRTGVELLVLRLYEEGPGSIVTRKTLAKHVKAAVDMDVALLDPDSDGAYQIAIAVAAIDVSLALFTVDYHGASRNSLSGFHLVDTYRDVHDVQMTKVTFSPFIKPDSSPGKKIPPQYLRLASTSLGNTISVETFELQPVSSKPKARYILQSSRSRAINEWAKYLVFAVIALSMALMIQSLIDPQGNLTKGVVPESLRNAASKIKPPGAIEDVRSAGSKAIPDVVKAPIIKTSQRISELVQEVGGEEESKAVVIHHDPNTGESLSTEVHADRDDAVKRHTEAKKWEELSHAERKMWKQKLIDAGVWAVEEGETILKGIFFSEAAGLVRHMAQGVIG</sequence>
<dbReference type="PANTHER" id="PTHR23284">
    <property type="entry name" value="PROLACTIN REGULATORY ELEMENT BINDING PROTEIN"/>
    <property type="match status" value="1"/>
</dbReference>
<keyword evidence="7 10" id="KW-0653">Protein transport</keyword>
<dbReference type="PANTHER" id="PTHR23284:SF0">
    <property type="entry name" value="PROLACTIN REGULATORY ELEMENT-BINDING PROTEIN"/>
    <property type="match status" value="1"/>
</dbReference>
<keyword evidence="8" id="KW-1133">Transmembrane helix</keyword>
<evidence type="ECO:0000256" key="1">
    <source>
        <dbReference type="ARBA" id="ARBA00022448"/>
    </source>
</evidence>
<dbReference type="STRING" id="1448308.A0A2T2NPH7"/>
<name>A0A2T2NPH7_CORCC</name>
<protein>
    <recommendedName>
        <fullName evidence="10">Guanine nucleotide-exchange factor SEC12</fullName>
    </recommendedName>
</protein>
<evidence type="ECO:0000256" key="9">
    <source>
        <dbReference type="ARBA" id="ARBA00023136"/>
    </source>
</evidence>
<keyword evidence="2 10" id="KW-0853">WD repeat</keyword>
<dbReference type="GO" id="GO:0003400">
    <property type="term" value="P:regulation of COPII vesicle coating"/>
    <property type="evidence" value="ECO:0007669"/>
    <property type="project" value="UniProtKB-UniRule"/>
</dbReference>
<evidence type="ECO:0000256" key="2">
    <source>
        <dbReference type="ARBA" id="ARBA00022574"/>
    </source>
</evidence>
<evidence type="ECO:0000256" key="4">
    <source>
        <dbReference type="ARBA" id="ARBA00022737"/>
    </source>
</evidence>
<evidence type="ECO:0000256" key="10">
    <source>
        <dbReference type="RuleBase" id="RU369019"/>
    </source>
</evidence>
<keyword evidence="6" id="KW-0931">ER-Golgi transport</keyword>
<dbReference type="Proteomes" id="UP000240883">
    <property type="component" value="Unassembled WGS sequence"/>
</dbReference>
<reference evidence="11 12" key="1">
    <citation type="journal article" date="2018" name="Front. Microbiol.">
        <title>Genome-Wide Analysis of Corynespora cassiicola Leaf Fall Disease Putative Effectors.</title>
        <authorList>
            <person name="Lopez D."/>
            <person name="Ribeiro S."/>
            <person name="Label P."/>
            <person name="Fumanal B."/>
            <person name="Venisse J.S."/>
            <person name="Kohler A."/>
            <person name="de Oliveira R.R."/>
            <person name="Labutti K."/>
            <person name="Lipzen A."/>
            <person name="Lail K."/>
            <person name="Bauer D."/>
            <person name="Ohm R.A."/>
            <person name="Barry K.W."/>
            <person name="Spatafora J."/>
            <person name="Grigoriev I.V."/>
            <person name="Martin F.M."/>
            <person name="Pujade-Renaud V."/>
        </authorList>
    </citation>
    <scope>NUCLEOTIDE SEQUENCE [LARGE SCALE GENOMIC DNA]</scope>
    <source>
        <strain evidence="11 12">Philippines</strain>
    </source>
</reference>
<keyword evidence="9" id="KW-0472">Membrane</keyword>
<dbReference type="GO" id="GO:0005085">
    <property type="term" value="F:guanyl-nucleotide exchange factor activity"/>
    <property type="evidence" value="ECO:0007669"/>
    <property type="project" value="InterPro"/>
</dbReference>
<dbReference type="AlphaFoldDB" id="A0A2T2NPH7"/>
<evidence type="ECO:0000256" key="6">
    <source>
        <dbReference type="ARBA" id="ARBA00022892"/>
    </source>
</evidence>
<dbReference type="InterPro" id="IPR015943">
    <property type="entry name" value="WD40/YVTN_repeat-like_dom_sf"/>
</dbReference>
<evidence type="ECO:0000256" key="7">
    <source>
        <dbReference type="ARBA" id="ARBA00022927"/>
    </source>
</evidence>
<keyword evidence="3" id="KW-0812">Transmembrane</keyword>
<keyword evidence="4 10" id="KW-0677">Repeat</keyword>
<keyword evidence="12" id="KW-1185">Reference proteome</keyword>
<comment type="similarity">
    <text evidence="10">Belongs to the WD repeat SEC12 family.</text>
</comment>
<dbReference type="InterPro" id="IPR045260">
    <property type="entry name" value="Sec12-like"/>
</dbReference>
<dbReference type="Gene3D" id="2.130.10.10">
    <property type="entry name" value="YVTN repeat-like/Quinoprotein amine dehydrogenase"/>
    <property type="match status" value="1"/>
</dbReference>
<comment type="function">
    <text evidence="10">Guanine nucleotide-exchange factor (GEF) required for the formation or budding of transport vesicles from the ER.</text>
</comment>
<dbReference type="EMBL" id="KZ678135">
    <property type="protein sequence ID" value="PSN67314.1"/>
    <property type="molecule type" value="Genomic_DNA"/>
</dbReference>
<evidence type="ECO:0000256" key="5">
    <source>
        <dbReference type="ARBA" id="ARBA00022824"/>
    </source>
</evidence>
<accession>A0A2T2NPH7</accession>
<evidence type="ECO:0000256" key="3">
    <source>
        <dbReference type="ARBA" id="ARBA00022692"/>
    </source>
</evidence>
<keyword evidence="1 10" id="KW-0813">Transport</keyword>
<comment type="subcellular location">
    <subcellularLocation>
        <location evidence="10">Endoplasmic reticulum membrane</location>
        <topology evidence="10">Single-pass type II membrane protein</topology>
    </subcellularLocation>
    <subcellularLocation>
        <location evidence="10">Golgi apparatus membrane</location>
        <topology evidence="10">Single-pass type II membrane protein</topology>
    </subcellularLocation>
</comment>